<comment type="caution">
    <text evidence="1">The sequence shown here is derived from an EMBL/GenBank/DDBJ whole genome shotgun (WGS) entry which is preliminary data.</text>
</comment>
<proteinExistence type="predicted"/>
<accession>A0A8J2PV58</accession>
<reference evidence="1" key="1">
    <citation type="submission" date="2021-06" db="EMBL/GenBank/DDBJ databases">
        <authorList>
            <person name="Hodson N. C."/>
            <person name="Mongue J. A."/>
            <person name="Jaron S. K."/>
        </authorList>
    </citation>
    <scope>NUCLEOTIDE SEQUENCE</scope>
</reference>
<evidence type="ECO:0000313" key="1">
    <source>
        <dbReference type="EMBL" id="CAG7823005.1"/>
    </source>
</evidence>
<gene>
    <name evidence="1" type="ORF">AFUS01_LOCUS33244</name>
</gene>
<sequence>MISLQPLQFVLNNFKDSFRSHGHSGSQECVHEQEITPSEGQVANHVLTNGRFSQHSRTHSSEQVFGQRFLQFIVSRQINLFVAHSSVQVLKHGGVHARVNFGGFGQIGITVGKRLVGIGGGGQGSKRGGQGCKRGGQGSKRAGEYFVVCKDWGTVECNLEFQVDKVADKDTDWYRVEGSDMVPDKLVGKGKY</sequence>
<dbReference type="Proteomes" id="UP000708208">
    <property type="component" value="Unassembled WGS sequence"/>
</dbReference>
<evidence type="ECO:0000313" key="2">
    <source>
        <dbReference type="Proteomes" id="UP000708208"/>
    </source>
</evidence>
<protein>
    <submittedName>
        <fullName evidence="1">Uncharacterized protein</fullName>
    </submittedName>
</protein>
<name>A0A8J2PV58_9HEXA</name>
<dbReference type="AlphaFoldDB" id="A0A8J2PV58"/>
<dbReference type="EMBL" id="CAJVCH010528099">
    <property type="protein sequence ID" value="CAG7823005.1"/>
    <property type="molecule type" value="Genomic_DNA"/>
</dbReference>
<organism evidence="1 2">
    <name type="scientific">Allacma fusca</name>
    <dbReference type="NCBI Taxonomy" id="39272"/>
    <lineage>
        <taxon>Eukaryota</taxon>
        <taxon>Metazoa</taxon>
        <taxon>Ecdysozoa</taxon>
        <taxon>Arthropoda</taxon>
        <taxon>Hexapoda</taxon>
        <taxon>Collembola</taxon>
        <taxon>Symphypleona</taxon>
        <taxon>Sminthuridae</taxon>
        <taxon>Allacma</taxon>
    </lineage>
</organism>
<keyword evidence="2" id="KW-1185">Reference proteome</keyword>